<dbReference type="EC" id="2.7.1.48" evidence="17"/>
<dbReference type="UniPathway" id="UPA00574">
    <property type="reaction ID" value="UER00637"/>
</dbReference>
<comment type="function">
    <text evidence="15">May contribute to UTP accumulation needed for blast transformation and proliferation.</text>
</comment>
<dbReference type="GO" id="GO:0005634">
    <property type="term" value="C:nucleus"/>
    <property type="evidence" value="ECO:0007669"/>
    <property type="project" value="UniProtKB-SubCell"/>
</dbReference>
<dbReference type="InterPro" id="IPR000836">
    <property type="entry name" value="PRTase_dom"/>
</dbReference>
<evidence type="ECO:0000313" key="21">
    <source>
        <dbReference type="Proteomes" id="UP000314986"/>
    </source>
</evidence>
<evidence type="ECO:0000256" key="13">
    <source>
        <dbReference type="ARBA" id="ARBA00047436"/>
    </source>
</evidence>
<dbReference type="InterPro" id="IPR029057">
    <property type="entry name" value="PRTase-like"/>
</dbReference>
<keyword evidence="7 17" id="KW-0808">Transferase</keyword>
<accession>A0A4W3IPT8</accession>
<evidence type="ECO:0000256" key="9">
    <source>
        <dbReference type="ARBA" id="ARBA00022777"/>
    </source>
</evidence>
<dbReference type="GeneTree" id="ENSGT01020000230412"/>
<keyword evidence="8 17" id="KW-0547">Nucleotide-binding</keyword>
<evidence type="ECO:0000256" key="7">
    <source>
        <dbReference type="ARBA" id="ARBA00022679"/>
    </source>
</evidence>
<evidence type="ECO:0000256" key="11">
    <source>
        <dbReference type="ARBA" id="ARBA00022843"/>
    </source>
</evidence>
<evidence type="ECO:0000256" key="4">
    <source>
        <dbReference type="ARBA" id="ARBA00005408"/>
    </source>
</evidence>
<keyword evidence="5" id="KW-0963">Cytoplasm</keyword>
<dbReference type="PRINTS" id="PR00988">
    <property type="entry name" value="URIDINKINASE"/>
</dbReference>
<dbReference type="CDD" id="cd06223">
    <property type="entry name" value="PRTases_typeI"/>
    <property type="match status" value="1"/>
</dbReference>
<dbReference type="PANTHER" id="PTHR10285">
    <property type="entry name" value="URIDINE KINASE"/>
    <property type="match status" value="1"/>
</dbReference>
<dbReference type="InterPro" id="IPR006083">
    <property type="entry name" value="PRK/URK"/>
</dbReference>
<comment type="subcellular location">
    <subcellularLocation>
        <location evidence="2">Cytoplasm</location>
    </subcellularLocation>
    <subcellularLocation>
        <location evidence="1">Nucleus</location>
    </subcellularLocation>
</comment>
<evidence type="ECO:0000256" key="16">
    <source>
        <dbReference type="ARBA" id="ARBA00065923"/>
    </source>
</evidence>
<keyword evidence="6" id="KW-0597">Phosphoprotein</keyword>
<keyword evidence="12" id="KW-0539">Nucleus</keyword>
<dbReference type="Pfam" id="PF14681">
    <property type="entry name" value="UPRTase"/>
    <property type="match status" value="1"/>
</dbReference>
<reference evidence="21" key="2">
    <citation type="journal article" date="2007" name="PLoS Biol.">
        <title>Survey sequencing and comparative analysis of the elephant shark (Callorhinchus milii) genome.</title>
        <authorList>
            <person name="Venkatesh B."/>
            <person name="Kirkness E.F."/>
            <person name="Loh Y.H."/>
            <person name="Halpern A.L."/>
            <person name="Lee A.P."/>
            <person name="Johnson J."/>
            <person name="Dandona N."/>
            <person name="Viswanathan L.D."/>
            <person name="Tay A."/>
            <person name="Venter J.C."/>
            <person name="Strausberg R.L."/>
            <person name="Brenner S."/>
        </authorList>
    </citation>
    <scope>NUCLEOTIDE SEQUENCE [LARGE SCALE GENOMIC DNA]</scope>
</reference>
<evidence type="ECO:0000256" key="5">
    <source>
        <dbReference type="ARBA" id="ARBA00022490"/>
    </source>
</evidence>
<protein>
    <recommendedName>
        <fullName evidence="17">Uridine-cytidine kinase</fullName>
        <ecNumber evidence="17">2.7.1.48</ecNumber>
    </recommendedName>
</protein>
<keyword evidence="11" id="KW-0832">Ubl conjugation</keyword>
<reference evidence="20" key="4">
    <citation type="submission" date="2025-08" db="UniProtKB">
        <authorList>
            <consortium name="Ensembl"/>
        </authorList>
    </citation>
    <scope>IDENTIFICATION</scope>
</reference>
<dbReference type="Ensembl" id="ENSCMIT00000028929.1">
    <property type="protein sequence ID" value="ENSCMIP00000028478.1"/>
    <property type="gene ID" value="ENSCMIG00000012185.1"/>
</dbReference>
<evidence type="ECO:0000259" key="18">
    <source>
        <dbReference type="Pfam" id="PF00485"/>
    </source>
</evidence>
<proteinExistence type="inferred from homology"/>
<reference evidence="20" key="5">
    <citation type="submission" date="2025-09" db="UniProtKB">
        <authorList>
            <consortium name="Ensembl"/>
        </authorList>
    </citation>
    <scope>IDENTIFICATION</scope>
</reference>
<dbReference type="InterPro" id="IPR000764">
    <property type="entry name" value="Uridine_kinase-like"/>
</dbReference>
<evidence type="ECO:0000313" key="20">
    <source>
        <dbReference type="Ensembl" id="ENSCMIP00000028478.1"/>
    </source>
</evidence>
<feature type="domain" description="Phosphoribulokinase/uridine kinase" evidence="18">
    <location>
        <begin position="57"/>
        <end position="244"/>
    </location>
</feature>
<keyword evidence="21" id="KW-1185">Reference proteome</keyword>
<dbReference type="AlphaFoldDB" id="A0A4W3IPT8"/>
<evidence type="ECO:0000256" key="12">
    <source>
        <dbReference type="ARBA" id="ARBA00023242"/>
    </source>
</evidence>
<keyword evidence="10 17" id="KW-0067">ATP-binding</keyword>
<reference evidence="21" key="3">
    <citation type="journal article" date="2014" name="Nature">
        <title>Elephant shark genome provides unique insights into gnathostome evolution.</title>
        <authorList>
            <consortium name="International Elephant Shark Genome Sequencing Consortium"/>
            <person name="Venkatesh B."/>
            <person name="Lee A.P."/>
            <person name="Ravi V."/>
            <person name="Maurya A.K."/>
            <person name="Lian M.M."/>
            <person name="Swann J.B."/>
            <person name="Ohta Y."/>
            <person name="Flajnik M.F."/>
            <person name="Sutoh Y."/>
            <person name="Kasahara M."/>
            <person name="Hoon S."/>
            <person name="Gangu V."/>
            <person name="Roy S.W."/>
            <person name="Irimia M."/>
            <person name="Korzh V."/>
            <person name="Kondrychyn I."/>
            <person name="Lim Z.W."/>
            <person name="Tay B.H."/>
            <person name="Tohari S."/>
            <person name="Kong K.W."/>
            <person name="Ho S."/>
            <person name="Lorente-Galdos B."/>
            <person name="Quilez J."/>
            <person name="Marques-Bonet T."/>
            <person name="Raney B.J."/>
            <person name="Ingham P.W."/>
            <person name="Tay A."/>
            <person name="Hillier L.W."/>
            <person name="Minx P."/>
            <person name="Boehm T."/>
            <person name="Wilson R.K."/>
            <person name="Brenner S."/>
            <person name="Warren W.C."/>
        </authorList>
    </citation>
    <scope>NUCLEOTIDE SEQUENCE [LARGE SCALE GENOMIC DNA]</scope>
</reference>
<evidence type="ECO:0000256" key="2">
    <source>
        <dbReference type="ARBA" id="ARBA00004496"/>
    </source>
</evidence>
<dbReference type="InterPro" id="IPR027417">
    <property type="entry name" value="P-loop_NTPase"/>
</dbReference>
<dbReference type="Gene3D" id="3.40.50.2020">
    <property type="match status" value="1"/>
</dbReference>
<dbReference type="GO" id="GO:0005737">
    <property type="term" value="C:cytoplasm"/>
    <property type="evidence" value="ECO:0007669"/>
    <property type="project" value="UniProtKB-SubCell"/>
</dbReference>
<dbReference type="UniPathway" id="UPA00579">
    <property type="reaction ID" value="UER00640"/>
</dbReference>
<gene>
    <name evidence="20" type="primary">LOC103190407</name>
</gene>
<evidence type="ECO:0000259" key="19">
    <source>
        <dbReference type="Pfam" id="PF14681"/>
    </source>
</evidence>
<dbReference type="GO" id="GO:0044206">
    <property type="term" value="P:UMP salvage"/>
    <property type="evidence" value="ECO:0007669"/>
    <property type="project" value="UniProtKB-UniPathway"/>
</dbReference>
<comment type="catalytic activity">
    <reaction evidence="14 17">
        <text>uridine + ATP = UMP + ADP + H(+)</text>
        <dbReference type="Rhea" id="RHEA:16825"/>
        <dbReference type="ChEBI" id="CHEBI:15378"/>
        <dbReference type="ChEBI" id="CHEBI:16704"/>
        <dbReference type="ChEBI" id="CHEBI:30616"/>
        <dbReference type="ChEBI" id="CHEBI:57865"/>
        <dbReference type="ChEBI" id="CHEBI:456216"/>
        <dbReference type="EC" id="2.7.1.48"/>
    </reaction>
</comment>
<organism evidence="20 21">
    <name type="scientific">Callorhinchus milii</name>
    <name type="common">Ghost shark</name>
    <dbReference type="NCBI Taxonomy" id="7868"/>
    <lineage>
        <taxon>Eukaryota</taxon>
        <taxon>Metazoa</taxon>
        <taxon>Chordata</taxon>
        <taxon>Craniata</taxon>
        <taxon>Vertebrata</taxon>
        <taxon>Chondrichthyes</taxon>
        <taxon>Holocephali</taxon>
        <taxon>Chimaeriformes</taxon>
        <taxon>Callorhinchidae</taxon>
        <taxon>Callorhinchus</taxon>
    </lineage>
</organism>
<reference evidence="21" key="1">
    <citation type="journal article" date="2006" name="Science">
        <title>Ancient noncoding elements conserved in the human genome.</title>
        <authorList>
            <person name="Venkatesh B."/>
            <person name="Kirkness E.F."/>
            <person name="Loh Y.H."/>
            <person name="Halpern A.L."/>
            <person name="Lee A.P."/>
            <person name="Johnson J."/>
            <person name="Dandona N."/>
            <person name="Viswanathan L.D."/>
            <person name="Tay A."/>
            <person name="Venter J.C."/>
            <person name="Strausberg R.L."/>
            <person name="Brenner S."/>
        </authorList>
    </citation>
    <scope>NUCLEOTIDE SEQUENCE [LARGE SCALE GENOMIC DNA]</scope>
</reference>
<dbReference type="GO" id="GO:0004849">
    <property type="term" value="F:uridine kinase activity"/>
    <property type="evidence" value="ECO:0007669"/>
    <property type="project" value="UniProtKB-EC"/>
</dbReference>
<keyword evidence="9 17" id="KW-0418">Kinase</keyword>
<dbReference type="FunFam" id="3.40.50.300:FF:000200">
    <property type="entry name" value="Uridine-cytidine kinase"/>
    <property type="match status" value="1"/>
</dbReference>
<evidence type="ECO:0000256" key="17">
    <source>
        <dbReference type="RuleBase" id="RU003825"/>
    </source>
</evidence>
<comment type="catalytic activity">
    <reaction evidence="13 17">
        <text>cytidine + ATP = CMP + ADP + H(+)</text>
        <dbReference type="Rhea" id="RHEA:24674"/>
        <dbReference type="ChEBI" id="CHEBI:15378"/>
        <dbReference type="ChEBI" id="CHEBI:17562"/>
        <dbReference type="ChEBI" id="CHEBI:30616"/>
        <dbReference type="ChEBI" id="CHEBI:60377"/>
        <dbReference type="ChEBI" id="CHEBI:456216"/>
        <dbReference type="EC" id="2.7.1.48"/>
    </reaction>
</comment>
<dbReference type="NCBIfam" id="TIGR00235">
    <property type="entry name" value="udk"/>
    <property type="match status" value="1"/>
</dbReference>
<dbReference type="Pfam" id="PF00485">
    <property type="entry name" value="PRK"/>
    <property type="match status" value="1"/>
</dbReference>
<name>A0A4W3IPT8_CALMI</name>
<evidence type="ECO:0000256" key="6">
    <source>
        <dbReference type="ARBA" id="ARBA00022553"/>
    </source>
</evidence>
<comment type="pathway">
    <text evidence="17">Pyrimidine metabolism; CTP biosynthesis via salvage pathway; CTP from cytidine: step 1/3.</text>
</comment>
<evidence type="ECO:0000256" key="10">
    <source>
        <dbReference type="ARBA" id="ARBA00022840"/>
    </source>
</evidence>
<dbReference type="Proteomes" id="UP000314986">
    <property type="component" value="Unassembled WGS sequence"/>
</dbReference>
<comment type="similarity">
    <text evidence="4 17">Belongs to the uridine kinase family.</text>
</comment>
<comment type="subunit">
    <text evidence="16">Interacts with RNF19B.</text>
</comment>
<dbReference type="NCBIfam" id="NF004018">
    <property type="entry name" value="PRK05480.1"/>
    <property type="match status" value="1"/>
</dbReference>
<dbReference type="CDD" id="cd02023">
    <property type="entry name" value="UMPK"/>
    <property type="match status" value="1"/>
</dbReference>
<dbReference type="SUPFAM" id="SSF53271">
    <property type="entry name" value="PRTase-like"/>
    <property type="match status" value="1"/>
</dbReference>
<comment type="pathway">
    <text evidence="3 17">Pyrimidine metabolism; UMP biosynthesis via salvage pathway; UMP from uridine: step 1/1.</text>
</comment>
<feature type="domain" description="Phosphoribosyltransferase" evidence="19">
    <location>
        <begin position="286"/>
        <end position="489"/>
    </location>
</feature>
<dbReference type="GO" id="GO:0043771">
    <property type="term" value="F:cytidine kinase activity"/>
    <property type="evidence" value="ECO:0007669"/>
    <property type="project" value="RHEA"/>
</dbReference>
<dbReference type="FunFam" id="3.40.50.2020:FF:000010">
    <property type="entry name" value="Uridine-cytidine kinase"/>
    <property type="match status" value="1"/>
</dbReference>
<evidence type="ECO:0000256" key="14">
    <source>
        <dbReference type="ARBA" id="ARBA00048909"/>
    </source>
</evidence>
<dbReference type="NCBIfam" id="NF001097">
    <property type="entry name" value="PRK00129.1"/>
    <property type="match status" value="1"/>
</dbReference>
<evidence type="ECO:0000256" key="8">
    <source>
        <dbReference type="ARBA" id="ARBA00022741"/>
    </source>
</evidence>
<evidence type="ECO:0000256" key="3">
    <source>
        <dbReference type="ARBA" id="ARBA00004690"/>
    </source>
</evidence>
<dbReference type="SUPFAM" id="SSF52540">
    <property type="entry name" value="P-loop containing nucleoside triphosphate hydrolases"/>
    <property type="match status" value="1"/>
</dbReference>
<sequence>CTALLTPVTNVLSPRKRTTSQCKSEPPLLRTSKRTIYTAGRPPWYNEHGTQSKQAFVIGLCGGTASGKTTVARKIIEELDVPWVVLLSMDSFYKVLKKEQQDLAASNDFNFDHPDAFDFDLIVSTLRKLKQGKSVKIPVYDFTTHSRKKDWKILYGASVIILEGIMAFADKELLNLLDMKIFVDTDSDIRLVRRLRRDISERGRDIEGVIKQYNQFVKPSFEQFIEPTMRLADIVVPRGGGNMVAIDLIVQHVHSQLEERELNVRATLASAHQAQPLPETLSVLKSTPQVQGMHTFIRNRDTSRDEFIFYSKRLMRLLIEYALSLLPFRTCTVQTPQGEDYEGRGFDGKRITGVSILRAGETMEPALRAVCKDVRIGKILIQTNHSTGEPELHYLRLPKDISEDHVILMDCTVSTGAAALMAIRVLLDHDVQEDKIFLVSLLMAEMGVHSVAYAFPQVRIITTAVDKKVNDLFHIIPGIGNFGDRYFGTDAPADWCEEDDSRDL</sequence>
<evidence type="ECO:0000256" key="15">
    <source>
        <dbReference type="ARBA" id="ARBA00056790"/>
    </source>
</evidence>
<dbReference type="GO" id="GO:0005524">
    <property type="term" value="F:ATP binding"/>
    <property type="evidence" value="ECO:0007669"/>
    <property type="project" value="UniProtKB-KW"/>
</dbReference>
<dbReference type="GO" id="GO:0044211">
    <property type="term" value="P:CTP salvage"/>
    <property type="evidence" value="ECO:0007669"/>
    <property type="project" value="UniProtKB-UniPathway"/>
</dbReference>
<evidence type="ECO:0000256" key="1">
    <source>
        <dbReference type="ARBA" id="ARBA00004123"/>
    </source>
</evidence>
<dbReference type="Gene3D" id="3.40.50.300">
    <property type="entry name" value="P-loop containing nucleotide triphosphate hydrolases"/>
    <property type="match status" value="1"/>
</dbReference>